<proteinExistence type="predicted"/>
<dbReference type="Proteomes" id="UP000664032">
    <property type="component" value="Unassembled WGS sequence"/>
</dbReference>
<organism evidence="1 2">
    <name type="scientific">Psilocybe cubensis</name>
    <name type="common">Psychedelic mushroom</name>
    <name type="synonym">Stropharia cubensis</name>
    <dbReference type="NCBI Taxonomy" id="181762"/>
    <lineage>
        <taxon>Eukaryota</taxon>
        <taxon>Fungi</taxon>
        <taxon>Dikarya</taxon>
        <taxon>Basidiomycota</taxon>
        <taxon>Agaricomycotina</taxon>
        <taxon>Agaricomycetes</taxon>
        <taxon>Agaricomycetidae</taxon>
        <taxon>Agaricales</taxon>
        <taxon>Agaricineae</taxon>
        <taxon>Strophariaceae</taxon>
        <taxon>Psilocybe</taxon>
    </lineage>
</organism>
<comment type="caution">
    <text evidence="1">The sequence shown here is derived from an EMBL/GenBank/DDBJ whole genome shotgun (WGS) entry which is preliminary data.</text>
</comment>
<sequence length="253" mass="28349">MNYGFYRKRKQMMRGEVSLAQKRKSLIISTGQSVPNLLTTTTMASNESETANNSLSSDLAGTDASNLFRVIDRDNVHGLNLTVPEDAKEVIKPWDEREETTKFIESNVDDQLIIHIPFTQNVRIKSVLIKLGRGEVTPRHLRIYTNHNHIVDFADTENTKPQLNISLLEGETRVVEYPLRVASFVSVHSLSLFFSDSIGGDVSRLYYLGFKGDMRSVKREANSRLEVPAPNAADAPLTERASHKASGMQTTAR</sequence>
<dbReference type="EMBL" id="JAFIQS020000008">
    <property type="protein sequence ID" value="KAH9478733.1"/>
    <property type="molecule type" value="Genomic_DNA"/>
</dbReference>
<evidence type="ECO:0000313" key="1">
    <source>
        <dbReference type="EMBL" id="KAH9478733.1"/>
    </source>
</evidence>
<evidence type="ECO:0000313" key="2">
    <source>
        <dbReference type="Proteomes" id="UP000664032"/>
    </source>
</evidence>
<protein>
    <submittedName>
        <fullName evidence="1">PITH domain-containing protein</fullName>
    </submittedName>
</protein>
<gene>
    <name evidence="1" type="ORF">JR316_0009193</name>
</gene>
<keyword evidence="2" id="KW-1185">Reference proteome</keyword>
<accession>A0ACB8GSW7</accession>
<reference evidence="1" key="1">
    <citation type="submission" date="2021-10" db="EMBL/GenBank/DDBJ databases">
        <title>Psilocybe cubensis genome.</title>
        <authorList>
            <person name="Mckernan K.J."/>
            <person name="Crawford S."/>
            <person name="Trippe A."/>
            <person name="Kane L.T."/>
            <person name="Mclaughlin S."/>
        </authorList>
    </citation>
    <scope>NUCLEOTIDE SEQUENCE</scope>
    <source>
        <strain evidence="1">MGC-MH-2018</strain>
    </source>
</reference>
<name>A0ACB8GSW7_PSICU</name>